<dbReference type="AlphaFoldDB" id="A0A9P5MMJ3"/>
<protein>
    <submittedName>
        <fullName evidence="1">Uncharacterized protein</fullName>
    </submittedName>
</protein>
<reference evidence="1" key="2">
    <citation type="journal article" date="2020" name="Nat. Commun.">
        <title>Large-scale genome sequencing of mycorrhizal fungi provides insights into the early evolution of symbiotic traits.</title>
        <authorList>
            <person name="Miyauchi S."/>
            <person name="Kiss E."/>
            <person name="Kuo A."/>
            <person name="Drula E."/>
            <person name="Kohler A."/>
            <person name="Sanchez-Garcia M."/>
            <person name="Morin E."/>
            <person name="Andreopoulos B."/>
            <person name="Barry K.W."/>
            <person name="Bonito G."/>
            <person name="Buee M."/>
            <person name="Carver A."/>
            <person name="Chen C."/>
            <person name="Cichocki N."/>
            <person name="Clum A."/>
            <person name="Culley D."/>
            <person name="Crous P.W."/>
            <person name="Fauchery L."/>
            <person name="Girlanda M."/>
            <person name="Hayes R.D."/>
            <person name="Keri Z."/>
            <person name="LaButti K."/>
            <person name="Lipzen A."/>
            <person name="Lombard V."/>
            <person name="Magnuson J."/>
            <person name="Maillard F."/>
            <person name="Murat C."/>
            <person name="Nolan M."/>
            <person name="Ohm R.A."/>
            <person name="Pangilinan J."/>
            <person name="Pereira M.F."/>
            <person name="Perotto S."/>
            <person name="Peter M."/>
            <person name="Pfister S."/>
            <person name="Riley R."/>
            <person name="Sitrit Y."/>
            <person name="Stielow J.B."/>
            <person name="Szollosi G."/>
            <person name="Zifcakova L."/>
            <person name="Stursova M."/>
            <person name="Spatafora J.W."/>
            <person name="Tedersoo L."/>
            <person name="Vaario L.M."/>
            <person name="Yamada A."/>
            <person name="Yan M."/>
            <person name="Wang P."/>
            <person name="Xu J."/>
            <person name="Bruns T."/>
            <person name="Baldrian P."/>
            <person name="Vilgalys R."/>
            <person name="Dunand C."/>
            <person name="Henrissat B."/>
            <person name="Grigoriev I.V."/>
            <person name="Hibbett D."/>
            <person name="Nagy L.G."/>
            <person name="Martin F.M."/>
        </authorList>
    </citation>
    <scope>NUCLEOTIDE SEQUENCE</scope>
    <source>
        <strain evidence="1">Prilba</strain>
    </source>
</reference>
<dbReference type="SUPFAM" id="SSF101447">
    <property type="entry name" value="Formin homology 2 domain (FH2 domain)"/>
    <property type="match status" value="1"/>
</dbReference>
<organism evidence="1 2">
    <name type="scientific">Russula ochroleuca</name>
    <dbReference type="NCBI Taxonomy" id="152965"/>
    <lineage>
        <taxon>Eukaryota</taxon>
        <taxon>Fungi</taxon>
        <taxon>Dikarya</taxon>
        <taxon>Basidiomycota</taxon>
        <taxon>Agaricomycotina</taxon>
        <taxon>Agaricomycetes</taxon>
        <taxon>Russulales</taxon>
        <taxon>Russulaceae</taxon>
        <taxon>Russula</taxon>
    </lineage>
</organism>
<comment type="caution">
    <text evidence="1">The sequence shown here is derived from an EMBL/GenBank/DDBJ whole genome shotgun (WGS) entry which is preliminary data.</text>
</comment>
<evidence type="ECO:0000313" key="1">
    <source>
        <dbReference type="EMBL" id="KAF8463803.1"/>
    </source>
</evidence>
<accession>A0A9P5MMJ3</accession>
<proteinExistence type="predicted"/>
<reference evidence="1" key="1">
    <citation type="submission" date="2019-10" db="EMBL/GenBank/DDBJ databases">
        <authorList>
            <consortium name="DOE Joint Genome Institute"/>
            <person name="Kuo A."/>
            <person name="Miyauchi S."/>
            <person name="Kiss E."/>
            <person name="Drula E."/>
            <person name="Kohler A."/>
            <person name="Sanchez-Garcia M."/>
            <person name="Andreopoulos B."/>
            <person name="Barry K.W."/>
            <person name="Bonito G."/>
            <person name="Buee M."/>
            <person name="Carver A."/>
            <person name="Chen C."/>
            <person name="Cichocki N."/>
            <person name="Clum A."/>
            <person name="Culley D."/>
            <person name="Crous P.W."/>
            <person name="Fauchery L."/>
            <person name="Girlanda M."/>
            <person name="Hayes R."/>
            <person name="Keri Z."/>
            <person name="LaButti K."/>
            <person name="Lipzen A."/>
            <person name="Lombard V."/>
            <person name="Magnuson J."/>
            <person name="Maillard F."/>
            <person name="Morin E."/>
            <person name="Murat C."/>
            <person name="Nolan M."/>
            <person name="Ohm R."/>
            <person name="Pangilinan J."/>
            <person name="Pereira M."/>
            <person name="Perotto S."/>
            <person name="Peter M."/>
            <person name="Riley R."/>
            <person name="Sitrit Y."/>
            <person name="Stielow B."/>
            <person name="Szollosi G."/>
            <person name="Zifcakova L."/>
            <person name="Stursova M."/>
            <person name="Spatafora J.W."/>
            <person name="Tedersoo L."/>
            <person name="Vaario L.-M."/>
            <person name="Yamada A."/>
            <person name="Yan M."/>
            <person name="Wang P."/>
            <person name="Xu J."/>
            <person name="Bruns T."/>
            <person name="Baldrian P."/>
            <person name="Vilgalys R."/>
            <person name="Henrissat B."/>
            <person name="Grigoriev I.V."/>
            <person name="Hibbett D."/>
            <person name="Nagy L.G."/>
            <person name="Martin F.M."/>
        </authorList>
    </citation>
    <scope>NUCLEOTIDE SEQUENCE</scope>
    <source>
        <strain evidence="1">Prilba</strain>
    </source>
</reference>
<keyword evidence="2" id="KW-1185">Reference proteome</keyword>
<dbReference type="EMBL" id="WHVB01000062">
    <property type="protein sequence ID" value="KAF8463803.1"/>
    <property type="molecule type" value="Genomic_DNA"/>
</dbReference>
<name>A0A9P5MMJ3_9AGAM</name>
<dbReference type="OrthoDB" id="3229878at2759"/>
<evidence type="ECO:0000313" key="2">
    <source>
        <dbReference type="Proteomes" id="UP000759537"/>
    </source>
</evidence>
<gene>
    <name evidence="1" type="ORF">DFH94DRAFT_686681</name>
</gene>
<sequence length="495" mass="54975">MGTVVVPPETNSDSYPHGYPSDLGLKVLHKIPHDVSKEEFEEWVRLTGEHLDALAKGLTMNAHDGDPVLTDKQPVLDGFIDIDWIYEIDLDNLVFHIDSQPIFHLDNMPPDKVFLKAISFDHFGHRAYHKYTPIQFCYDWHAPPPPPPPPPPLDSLIAYNSCPNRSSTSSIYELLDIPMALSSLERARTALVGLLVTQCMATISVGHYIRVLESVPDHDHISQSMLKLALLLVKFAVGPPIPSLLFIPNETWDFIWIREDDKEGTIYGIAFSIFHCAIVQLDKDKRGTSISHTPVLQFLPSFYARKISTPGIEALSRLGCQSSGVECLAAFSEAYIHPHPHIIHKESLVTRSVIAKVPVEVWMNIGYFILLPFGLVNLASISPQAMSAAANLACYPWVKGYILVDVVGPILPIPATTKYTRQDEIRDNHYQLGCATFTALNGGNHMNMLGFQPGNTSPWRDALCPNGASMEIVVPLMDFGVLPRVFLVTVLGLYA</sequence>
<dbReference type="Proteomes" id="UP000759537">
    <property type="component" value="Unassembled WGS sequence"/>
</dbReference>